<sequence length="875" mass="99790">MAKNKASSKKQQKRGVDFKKIKRKLGRKLPPPKKATNTEIKSKAIILPEQSVASEKTGLAVSKKGLTLKELLQQTSHHNAKVRKDALMGMKDLFLKHPEELKLHRYAVIEKLRERVSDEDKVVRETLYQLLKSLILPGCNEDNQGPFISLIMAYIFNAMTHLAIEVRLMAFKFFDLIVQHFSSSFSLYAEKVLQNYADILRKNQFYLEDKSKLKNVLAGLVRCLSLLPSRLEVDSCKKKVHGREMLHAFELDKPTEVADFSVVINKLEDLVPVLVNCFQDFVPLIHSTQQLDALSFDCLHNILQSIDLVVRFFVYGAEKDNPESHPSMWDQSISSVLLKKFVGVFPFNPVHHLSEKDDDRYFTLNVMIAEIFFHLSEWICHPAELLEKFLAFLEYALLEKIRSEVRSGRAIREKQIVALVHFVPKLVTQVIDNWKSRLLQAFTKTFLNCNPESSVKLACISAVEEMLFSRGMLYTDASDSELLDHLITWMRELPMLLILLGDRHSASSQAVLHLLLRLGQCCTVSSLLAFEYDNLQYSLQEFYGICREAGKKCYGPFIKLPMDCQELSICCLYYFRHLDPLMLKTIASCCLCPDLDASLLFRIIEVLHLAFKAGHIQITDHLSFFVTLVSRFNVLPGDAHPDIEEDMKISNHQTFKSLIRVVSSCLAQMGDNVLLLAILEKVILEQILLRPPLDNACAMLRFLVMLDSKPTRLSEESILSLSNFLLGYLVDVVHRIPGDDDVPMCSSHVPRQSCYILPCFFLFDRSHDLLKLVLIVMASSISTSSSLSSNYHTHHASGHASRINDIVNVLKLMHKDAKIKQIICSSRAEINLIWRNIHSLQSLEESNLGIRERHIIQCALDELKAIRSSEQMQIA</sequence>
<evidence type="ECO:0000313" key="1">
    <source>
        <dbReference type="EMBL" id="KAG8646952.1"/>
    </source>
</evidence>
<accession>A0ACB7H2M5</accession>
<evidence type="ECO:0000313" key="2">
    <source>
        <dbReference type="Proteomes" id="UP000091857"/>
    </source>
</evidence>
<dbReference type="Proteomes" id="UP000091857">
    <property type="component" value="Chromosome 9"/>
</dbReference>
<reference evidence="2" key="1">
    <citation type="journal article" date="2016" name="Nat. Biotechnol.">
        <title>Sequencing wild and cultivated cassava and related species reveals extensive interspecific hybridization and genetic diversity.</title>
        <authorList>
            <person name="Bredeson J.V."/>
            <person name="Lyons J.B."/>
            <person name="Prochnik S.E."/>
            <person name="Wu G.A."/>
            <person name="Ha C.M."/>
            <person name="Edsinger-Gonzales E."/>
            <person name="Grimwood J."/>
            <person name="Schmutz J."/>
            <person name="Rabbi I.Y."/>
            <person name="Egesi C."/>
            <person name="Nauluvula P."/>
            <person name="Lebot V."/>
            <person name="Ndunguru J."/>
            <person name="Mkamilo G."/>
            <person name="Bart R.S."/>
            <person name="Setter T.L."/>
            <person name="Gleadow R.M."/>
            <person name="Kulakow P."/>
            <person name="Ferguson M.E."/>
            <person name="Rounsley S."/>
            <person name="Rokhsar D.S."/>
        </authorList>
    </citation>
    <scope>NUCLEOTIDE SEQUENCE [LARGE SCALE GENOMIC DNA]</scope>
    <source>
        <strain evidence="2">cv. AM560-2</strain>
    </source>
</reference>
<gene>
    <name evidence="1" type="ORF">MANES_09G045100v8</name>
</gene>
<name>A0ACB7H2M5_MANES</name>
<dbReference type="EMBL" id="CM004395">
    <property type="protein sequence ID" value="KAG8646952.1"/>
    <property type="molecule type" value="Genomic_DNA"/>
</dbReference>
<comment type="caution">
    <text evidence="1">The sequence shown here is derived from an EMBL/GenBank/DDBJ whole genome shotgun (WGS) entry which is preliminary data.</text>
</comment>
<protein>
    <submittedName>
        <fullName evidence="1">Uncharacterized protein</fullName>
    </submittedName>
</protein>
<keyword evidence="2" id="KW-1185">Reference proteome</keyword>
<organism evidence="1 2">
    <name type="scientific">Manihot esculenta</name>
    <name type="common">Cassava</name>
    <name type="synonym">Jatropha manihot</name>
    <dbReference type="NCBI Taxonomy" id="3983"/>
    <lineage>
        <taxon>Eukaryota</taxon>
        <taxon>Viridiplantae</taxon>
        <taxon>Streptophyta</taxon>
        <taxon>Embryophyta</taxon>
        <taxon>Tracheophyta</taxon>
        <taxon>Spermatophyta</taxon>
        <taxon>Magnoliopsida</taxon>
        <taxon>eudicotyledons</taxon>
        <taxon>Gunneridae</taxon>
        <taxon>Pentapetalae</taxon>
        <taxon>rosids</taxon>
        <taxon>fabids</taxon>
        <taxon>Malpighiales</taxon>
        <taxon>Euphorbiaceae</taxon>
        <taxon>Crotonoideae</taxon>
        <taxon>Manihoteae</taxon>
        <taxon>Manihot</taxon>
    </lineage>
</organism>
<proteinExistence type="predicted"/>